<dbReference type="EMBL" id="PXYT01000049">
    <property type="protein sequence ID" value="PSR25851.1"/>
    <property type="molecule type" value="Genomic_DNA"/>
</dbReference>
<dbReference type="SUPFAM" id="SSF53474">
    <property type="entry name" value="alpha/beta-Hydrolases"/>
    <property type="match status" value="1"/>
</dbReference>
<dbReference type="InterPro" id="IPR029058">
    <property type="entry name" value="AB_hydrolase_fold"/>
</dbReference>
<dbReference type="GO" id="GO:0046464">
    <property type="term" value="P:acylglycerol catabolic process"/>
    <property type="evidence" value="ECO:0007669"/>
    <property type="project" value="TreeGrafter"/>
</dbReference>
<name>A0A2T2WUE0_9FIRM</name>
<dbReference type="PANTHER" id="PTHR43798:SF33">
    <property type="entry name" value="HYDROLASE, PUTATIVE (AFU_ORTHOLOGUE AFUA_2G14860)-RELATED"/>
    <property type="match status" value="1"/>
</dbReference>
<evidence type="ECO:0000313" key="2">
    <source>
        <dbReference type="EMBL" id="PSR25851.1"/>
    </source>
</evidence>
<dbReference type="GO" id="GO:0016020">
    <property type="term" value="C:membrane"/>
    <property type="evidence" value="ECO:0007669"/>
    <property type="project" value="TreeGrafter"/>
</dbReference>
<organism evidence="2 3">
    <name type="scientific">Sulfobacillus benefaciens</name>
    <dbReference type="NCBI Taxonomy" id="453960"/>
    <lineage>
        <taxon>Bacteria</taxon>
        <taxon>Bacillati</taxon>
        <taxon>Bacillota</taxon>
        <taxon>Clostridia</taxon>
        <taxon>Eubacteriales</taxon>
        <taxon>Clostridiales Family XVII. Incertae Sedis</taxon>
        <taxon>Sulfobacillus</taxon>
    </lineage>
</organism>
<gene>
    <name evidence="2" type="ORF">C7B43_15990</name>
</gene>
<dbReference type="Gene3D" id="3.40.50.1820">
    <property type="entry name" value="alpha/beta hydrolase"/>
    <property type="match status" value="1"/>
</dbReference>
<dbReference type="InterPro" id="IPR000073">
    <property type="entry name" value="AB_hydrolase_1"/>
</dbReference>
<dbReference type="PRINTS" id="PR00111">
    <property type="entry name" value="ABHYDROLASE"/>
</dbReference>
<dbReference type="PANTHER" id="PTHR43798">
    <property type="entry name" value="MONOACYLGLYCEROL LIPASE"/>
    <property type="match status" value="1"/>
</dbReference>
<evidence type="ECO:0000259" key="1">
    <source>
        <dbReference type="Pfam" id="PF00561"/>
    </source>
</evidence>
<comment type="caution">
    <text evidence="2">The sequence shown here is derived from an EMBL/GenBank/DDBJ whole genome shotgun (WGS) entry which is preliminary data.</text>
</comment>
<proteinExistence type="predicted"/>
<dbReference type="GO" id="GO:0047372">
    <property type="term" value="F:monoacylglycerol lipase activity"/>
    <property type="evidence" value="ECO:0007669"/>
    <property type="project" value="TreeGrafter"/>
</dbReference>
<sequence length="328" mass="36115">MRASTRVLPERMTAVRPMQLSVASLRAADNGSGGHRPEAHGQELFLRHIHRMSTCPFSSCVKEVMGDHLKGDRFMQVETTFGTFFVEKTGEGERTLVLLHGLGSSGITFSEIGPLLQDQDLLIPDLLGFGRSDRPWRFSYSLLDQAHSVLQLLDRLNRSAISIIGHSMGGNVAMAMALLAPDRVDNLIVAEPNLVPTRGKNRRSISARADGISESSYVDRFQEIFADFKPTSGTKIFSRLYWNTLQQASPVAMYRASEALLDLNEWDVWSLYKTRVTGSLVGERSLEGIHVQKSLTGSAPLCLIADAGHDMFLENPTSCVAAVRALLA</sequence>
<protein>
    <recommendedName>
        <fullName evidence="1">AB hydrolase-1 domain-containing protein</fullName>
    </recommendedName>
</protein>
<dbReference type="Pfam" id="PF00561">
    <property type="entry name" value="Abhydrolase_1"/>
    <property type="match status" value="1"/>
</dbReference>
<reference evidence="2 3" key="1">
    <citation type="journal article" date="2014" name="BMC Genomics">
        <title>Comparison of environmental and isolate Sulfobacillus genomes reveals diverse carbon, sulfur, nitrogen, and hydrogen metabolisms.</title>
        <authorList>
            <person name="Justice N.B."/>
            <person name="Norman A."/>
            <person name="Brown C.T."/>
            <person name="Singh A."/>
            <person name="Thomas B.C."/>
            <person name="Banfield J.F."/>
        </authorList>
    </citation>
    <scope>NUCLEOTIDE SEQUENCE [LARGE SCALE GENOMIC DNA]</scope>
    <source>
        <strain evidence="2">AMDSBA1</strain>
    </source>
</reference>
<evidence type="ECO:0000313" key="3">
    <source>
        <dbReference type="Proteomes" id="UP000242699"/>
    </source>
</evidence>
<dbReference type="AlphaFoldDB" id="A0A2T2WUE0"/>
<dbReference type="InterPro" id="IPR050266">
    <property type="entry name" value="AB_hydrolase_sf"/>
</dbReference>
<feature type="domain" description="AB hydrolase-1" evidence="1">
    <location>
        <begin position="95"/>
        <end position="250"/>
    </location>
</feature>
<accession>A0A2T2WUE0</accession>
<dbReference type="Proteomes" id="UP000242699">
    <property type="component" value="Unassembled WGS sequence"/>
</dbReference>